<keyword evidence="11" id="KW-1185">Reference proteome</keyword>
<evidence type="ECO:0000259" key="9">
    <source>
        <dbReference type="PROSITE" id="PS50071"/>
    </source>
</evidence>
<accession>A0ABD2PSU4</accession>
<evidence type="ECO:0000256" key="8">
    <source>
        <dbReference type="SAM" id="MobiDB-lite"/>
    </source>
</evidence>
<feature type="compositionally biased region" description="Low complexity" evidence="8">
    <location>
        <begin position="26"/>
        <end position="52"/>
    </location>
</feature>
<dbReference type="EMBL" id="JBJKFK010003526">
    <property type="protein sequence ID" value="KAL3309807.1"/>
    <property type="molecule type" value="Genomic_DNA"/>
</dbReference>
<dbReference type="GO" id="GO:0005634">
    <property type="term" value="C:nucleus"/>
    <property type="evidence" value="ECO:0007669"/>
    <property type="project" value="UniProtKB-SubCell"/>
</dbReference>
<name>A0ABD2PSU4_9PLAT</name>
<dbReference type="CDD" id="cd00086">
    <property type="entry name" value="homeodomain"/>
    <property type="match status" value="1"/>
</dbReference>
<keyword evidence="5 6" id="KW-0539">Nucleus</keyword>
<evidence type="ECO:0000256" key="3">
    <source>
        <dbReference type="ARBA" id="ARBA00023125"/>
    </source>
</evidence>
<evidence type="ECO:0000256" key="6">
    <source>
        <dbReference type="PROSITE-ProRule" id="PRU00108"/>
    </source>
</evidence>
<gene>
    <name evidence="10" type="ORF">Ciccas_011641</name>
</gene>
<reference evidence="10 11" key="1">
    <citation type="submission" date="2024-11" db="EMBL/GenBank/DDBJ databases">
        <title>Adaptive evolution of stress response genes in parasites aligns with host niche diversity.</title>
        <authorList>
            <person name="Hahn C."/>
            <person name="Resl P."/>
        </authorList>
    </citation>
    <scope>NUCLEOTIDE SEQUENCE [LARGE SCALE GENOMIC DNA]</scope>
    <source>
        <strain evidence="10">EGGRZ-B1_66</strain>
        <tissue evidence="10">Body</tissue>
    </source>
</reference>
<evidence type="ECO:0000256" key="7">
    <source>
        <dbReference type="RuleBase" id="RU000682"/>
    </source>
</evidence>
<evidence type="ECO:0000313" key="11">
    <source>
        <dbReference type="Proteomes" id="UP001626550"/>
    </source>
</evidence>
<feature type="region of interest" description="Disordered" evidence="8">
    <location>
        <begin position="21"/>
        <end position="85"/>
    </location>
</feature>
<dbReference type="InterPro" id="IPR009057">
    <property type="entry name" value="Homeodomain-like_sf"/>
</dbReference>
<evidence type="ECO:0000313" key="10">
    <source>
        <dbReference type="EMBL" id="KAL3309807.1"/>
    </source>
</evidence>
<comment type="subcellular location">
    <subcellularLocation>
        <location evidence="1 6 7">Nucleus</location>
    </subcellularLocation>
</comment>
<evidence type="ECO:0000256" key="2">
    <source>
        <dbReference type="ARBA" id="ARBA00022473"/>
    </source>
</evidence>
<dbReference type="Gene3D" id="1.10.10.60">
    <property type="entry name" value="Homeodomain-like"/>
    <property type="match status" value="1"/>
</dbReference>
<comment type="caution">
    <text evidence="10">The sequence shown here is derived from an EMBL/GenBank/DDBJ whole genome shotgun (WGS) entry which is preliminary data.</text>
</comment>
<evidence type="ECO:0000256" key="5">
    <source>
        <dbReference type="ARBA" id="ARBA00023242"/>
    </source>
</evidence>
<dbReference type="InterPro" id="IPR001356">
    <property type="entry name" value="HD"/>
</dbReference>
<feature type="region of interest" description="Disordered" evidence="8">
    <location>
        <begin position="130"/>
        <end position="149"/>
    </location>
</feature>
<dbReference type="InterPro" id="IPR017970">
    <property type="entry name" value="Homeobox_CS"/>
</dbReference>
<dbReference type="PANTHER" id="PTHR24340:SF41">
    <property type="entry name" value="MUSCLE-SPECIFIC HOMEOBOX PROTEIN TINMAN-RELATED"/>
    <property type="match status" value="1"/>
</dbReference>
<dbReference type="PANTHER" id="PTHR24340">
    <property type="entry name" value="HOMEOBOX PROTEIN NKX"/>
    <property type="match status" value="1"/>
</dbReference>
<feature type="region of interest" description="Disordered" evidence="8">
    <location>
        <begin position="259"/>
        <end position="279"/>
    </location>
</feature>
<keyword evidence="3 6" id="KW-0238">DNA-binding</keyword>
<dbReference type="SMART" id="SM00389">
    <property type="entry name" value="HOX"/>
    <property type="match status" value="1"/>
</dbReference>
<keyword evidence="2" id="KW-0217">Developmental protein</keyword>
<dbReference type="SUPFAM" id="SSF46689">
    <property type="entry name" value="Homeodomain-like"/>
    <property type="match status" value="1"/>
</dbReference>
<evidence type="ECO:0000256" key="4">
    <source>
        <dbReference type="ARBA" id="ARBA00023155"/>
    </source>
</evidence>
<dbReference type="GO" id="GO:0003677">
    <property type="term" value="F:DNA binding"/>
    <property type="evidence" value="ECO:0007669"/>
    <property type="project" value="UniProtKB-UniRule"/>
</dbReference>
<dbReference type="AlphaFoldDB" id="A0ABD2PSU4"/>
<protein>
    <recommendedName>
        <fullName evidence="9">Homeobox domain-containing protein</fullName>
    </recommendedName>
</protein>
<feature type="DNA-binding region" description="Homeobox" evidence="6">
    <location>
        <begin position="144"/>
        <end position="203"/>
    </location>
</feature>
<proteinExistence type="predicted"/>
<dbReference type="Proteomes" id="UP001626550">
    <property type="component" value="Unassembled WGS sequence"/>
</dbReference>
<evidence type="ECO:0000256" key="1">
    <source>
        <dbReference type="ARBA" id="ARBA00004123"/>
    </source>
</evidence>
<organism evidence="10 11">
    <name type="scientific">Cichlidogyrus casuarinus</name>
    <dbReference type="NCBI Taxonomy" id="1844966"/>
    <lineage>
        <taxon>Eukaryota</taxon>
        <taxon>Metazoa</taxon>
        <taxon>Spiralia</taxon>
        <taxon>Lophotrochozoa</taxon>
        <taxon>Platyhelminthes</taxon>
        <taxon>Monogenea</taxon>
        <taxon>Monopisthocotylea</taxon>
        <taxon>Dactylogyridea</taxon>
        <taxon>Ancyrocephalidae</taxon>
        <taxon>Cichlidogyrus</taxon>
    </lineage>
</organism>
<feature type="domain" description="Homeobox" evidence="9">
    <location>
        <begin position="142"/>
        <end position="202"/>
    </location>
</feature>
<dbReference type="Pfam" id="PF00046">
    <property type="entry name" value="Homeodomain"/>
    <property type="match status" value="1"/>
</dbReference>
<dbReference type="PROSITE" id="PS00027">
    <property type="entry name" value="HOMEOBOX_1"/>
    <property type="match status" value="1"/>
</dbReference>
<keyword evidence="4 6" id="KW-0371">Homeobox</keyword>
<sequence length="279" mass="31052">MKSKLLTLPFSIESILAKDNANQHHSTPTFSLSGSFSSSTNTSSDSPTSPNSQPLETIPNKPVKMEHDSASTGSPDSKLLHTPDKSMERFSGDFSPLWNDLLSRQLRFQGVNLPQLSAYMGYCEAQQNEKSKSLQQSSSSSTAGRSPRVPFSRHQVMVLECKFRQTHYLSSLEVTELANQLHLTETRVKIWFQNRRARERRENALNNLSSPMDHSPETLLVPGPDSCNRSISPMPPPSQWTPLLLQACLAAQNQFTDSEAPFPGQDPPILKLDANLKMT</sequence>
<dbReference type="PROSITE" id="PS50071">
    <property type="entry name" value="HOMEOBOX_2"/>
    <property type="match status" value="1"/>
</dbReference>
<dbReference type="InterPro" id="IPR050394">
    <property type="entry name" value="Homeobox_NK-like"/>
</dbReference>